<dbReference type="AlphaFoldDB" id="A0A0F9A7X3"/>
<comment type="caution">
    <text evidence="1">The sequence shown here is derived from an EMBL/GenBank/DDBJ whole genome shotgun (WGS) entry which is preliminary data.</text>
</comment>
<protein>
    <submittedName>
        <fullName evidence="1">Uncharacterized protein</fullName>
    </submittedName>
</protein>
<reference evidence="1" key="1">
    <citation type="journal article" date="2015" name="Nature">
        <title>Complex archaea that bridge the gap between prokaryotes and eukaryotes.</title>
        <authorList>
            <person name="Spang A."/>
            <person name="Saw J.H."/>
            <person name="Jorgensen S.L."/>
            <person name="Zaremba-Niedzwiedzka K."/>
            <person name="Martijn J."/>
            <person name="Lind A.E."/>
            <person name="van Eijk R."/>
            <person name="Schleper C."/>
            <person name="Guy L."/>
            <person name="Ettema T.J."/>
        </authorList>
    </citation>
    <scope>NUCLEOTIDE SEQUENCE</scope>
</reference>
<gene>
    <name evidence="1" type="ORF">LCGC14_2881540</name>
</gene>
<accession>A0A0F9A7X3</accession>
<feature type="non-terminal residue" evidence="1">
    <location>
        <position position="1"/>
    </location>
</feature>
<organism evidence="1">
    <name type="scientific">marine sediment metagenome</name>
    <dbReference type="NCBI Taxonomy" id="412755"/>
    <lineage>
        <taxon>unclassified sequences</taxon>
        <taxon>metagenomes</taxon>
        <taxon>ecological metagenomes</taxon>
    </lineage>
</organism>
<sequence length="163" mass="17733">TTLDNIRQGQGEVNTTLVGIRDALTALGAEPPGEQILEPFKKENATLQSKSAFPIDVVERGVGSLVWAVIDVSDPDTTIGFRFDNLVWEFNYNDLLTQGIQQPLFPGAWLSKADAIASHYCMVFSAGDIKGFGHKSRFQVVATFHGTGTATLHQGSGVRWVQI</sequence>
<evidence type="ECO:0000313" key="1">
    <source>
        <dbReference type="EMBL" id="KKK74659.1"/>
    </source>
</evidence>
<name>A0A0F9A7X3_9ZZZZ</name>
<proteinExistence type="predicted"/>
<dbReference type="EMBL" id="LAZR01056214">
    <property type="protein sequence ID" value="KKK74659.1"/>
    <property type="molecule type" value="Genomic_DNA"/>
</dbReference>